<keyword evidence="2" id="KW-1185">Reference proteome</keyword>
<dbReference type="Proteomes" id="UP001595921">
    <property type="component" value="Unassembled WGS sequence"/>
</dbReference>
<organism evidence="1 2">
    <name type="scientific">Halobium salinum</name>
    <dbReference type="NCBI Taxonomy" id="1364940"/>
    <lineage>
        <taxon>Archaea</taxon>
        <taxon>Methanobacteriati</taxon>
        <taxon>Methanobacteriota</taxon>
        <taxon>Stenosarchaea group</taxon>
        <taxon>Halobacteria</taxon>
        <taxon>Halobacteriales</taxon>
        <taxon>Haloferacaceae</taxon>
        <taxon>Halobium</taxon>
    </lineage>
</organism>
<dbReference type="RefSeq" id="WP_267619879.1">
    <property type="nucleotide sequence ID" value="NZ_JAODIW010000004.1"/>
</dbReference>
<reference evidence="1 2" key="1">
    <citation type="journal article" date="2019" name="Int. J. Syst. Evol. Microbiol.">
        <title>The Global Catalogue of Microorganisms (GCM) 10K type strain sequencing project: providing services to taxonomists for standard genome sequencing and annotation.</title>
        <authorList>
            <consortium name="The Broad Institute Genomics Platform"/>
            <consortium name="The Broad Institute Genome Sequencing Center for Infectious Disease"/>
            <person name="Wu L."/>
            <person name="Ma J."/>
        </authorList>
    </citation>
    <scope>NUCLEOTIDE SEQUENCE [LARGE SCALE GENOMIC DNA]</scope>
    <source>
        <strain evidence="1 2">CGMCC 1.12553</strain>
    </source>
</reference>
<gene>
    <name evidence="1" type="ORF">ACFO0N_13380</name>
</gene>
<dbReference type="EMBL" id="JBHSDS010000007">
    <property type="protein sequence ID" value="MFC4358936.1"/>
    <property type="molecule type" value="Genomic_DNA"/>
</dbReference>
<comment type="caution">
    <text evidence="1">The sequence shown here is derived from an EMBL/GenBank/DDBJ whole genome shotgun (WGS) entry which is preliminary data.</text>
</comment>
<evidence type="ECO:0000313" key="2">
    <source>
        <dbReference type="Proteomes" id="UP001595921"/>
    </source>
</evidence>
<sequence length="86" mass="9425">MSKANRGTSVPSLGPEWNVQHVSRSVDADGGRVACANCNVGVDLATSHREVEVAREVTLGRRRLRSDHDRHVLCSDGCVDEWLDRG</sequence>
<proteinExistence type="predicted"/>
<name>A0ABD5PDV0_9EURY</name>
<evidence type="ECO:0000313" key="1">
    <source>
        <dbReference type="EMBL" id="MFC4358936.1"/>
    </source>
</evidence>
<accession>A0ABD5PDV0</accession>
<protein>
    <recommendedName>
        <fullName evidence="3">Small CPxCG-related zinc finger protein</fullName>
    </recommendedName>
</protein>
<evidence type="ECO:0008006" key="3">
    <source>
        <dbReference type="Google" id="ProtNLM"/>
    </source>
</evidence>
<dbReference type="AlphaFoldDB" id="A0ABD5PDV0"/>